<name>B4H6R1_DROPE</name>
<evidence type="ECO:0000256" key="6">
    <source>
        <dbReference type="ARBA" id="ARBA00023170"/>
    </source>
</evidence>
<keyword evidence="5 8" id="KW-0472">Membrane</keyword>
<organism evidence="11">
    <name type="scientific">Drosophila persimilis</name>
    <name type="common">Fruit fly</name>
    <dbReference type="NCBI Taxonomy" id="7234"/>
    <lineage>
        <taxon>Eukaryota</taxon>
        <taxon>Metazoa</taxon>
        <taxon>Ecdysozoa</taxon>
        <taxon>Arthropoda</taxon>
        <taxon>Hexapoda</taxon>
        <taxon>Insecta</taxon>
        <taxon>Pterygota</taxon>
        <taxon>Neoptera</taxon>
        <taxon>Endopterygota</taxon>
        <taxon>Diptera</taxon>
        <taxon>Brachycera</taxon>
        <taxon>Muscomorpha</taxon>
        <taxon>Ephydroidea</taxon>
        <taxon>Drosophilidae</taxon>
        <taxon>Drosophila</taxon>
        <taxon>Sophophora</taxon>
    </lineage>
</organism>
<dbReference type="Proteomes" id="UP000008744">
    <property type="component" value="Unassembled WGS sequence"/>
</dbReference>
<evidence type="ECO:0000256" key="1">
    <source>
        <dbReference type="ARBA" id="ARBA00004651"/>
    </source>
</evidence>
<keyword evidence="11" id="KW-1185">Reference proteome</keyword>
<gene>
    <name evidence="10" type="primary">Dper\GL15599</name>
    <name evidence="10" type="ORF">Dper_GL15599</name>
</gene>
<keyword evidence="2" id="KW-1003">Cell membrane</keyword>
<dbReference type="OMA" id="CTYILLA"/>
<evidence type="ECO:0000256" key="3">
    <source>
        <dbReference type="ARBA" id="ARBA00022692"/>
    </source>
</evidence>
<comment type="subcellular location">
    <subcellularLocation>
        <location evidence="1">Cell membrane</location>
        <topology evidence="1">Multi-pass membrane protein</topology>
    </subcellularLocation>
</comment>
<feature type="transmembrane region" description="Helical" evidence="8">
    <location>
        <begin position="169"/>
        <end position="188"/>
    </location>
</feature>
<dbReference type="AlphaFoldDB" id="B4H6R1"/>
<feature type="chain" id="PRO_5002804871" evidence="9">
    <location>
        <begin position="17"/>
        <end position="445"/>
    </location>
</feature>
<dbReference type="EMBL" id="CH479214">
    <property type="protein sequence ID" value="EDW33489.1"/>
    <property type="molecule type" value="Genomic_DNA"/>
</dbReference>
<evidence type="ECO:0000256" key="7">
    <source>
        <dbReference type="ARBA" id="ARBA00023180"/>
    </source>
</evidence>
<proteinExistence type="predicted"/>
<dbReference type="HOGENOM" id="CLU_028766_1_0_1"/>
<feature type="transmembrane region" description="Helical" evidence="8">
    <location>
        <begin position="414"/>
        <end position="435"/>
    </location>
</feature>
<dbReference type="InterPro" id="IPR052192">
    <property type="entry name" value="Insect_Ionotropic_Sensory_Rcpt"/>
</dbReference>
<keyword evidence="7" id="KW-0325">Glycoprotein</keyword>
<accession>B4H6R1</accession>
<protein>
    <submittedName>
        <fullName evidence="10">GL15599</fullName>
    </submittedName>
</protein>
<evidence type="ECO:0000256" key="9">
    <source>
        <dbReference type="SAM" id="SignalP"/>
    </source>
</evidence>
<keyword evidence="4 8" id="KW-1133">Transmembrane helix</keyword>
<evidence type="ECO:0000313" key="10">
    <source>
        <dbReference type="EMBL" id="EDW33489.1"/>
    </source>
</evidence>
<keyword evidence="3 8" id="KW-0812">Transmembrane</keyword>
<feature type="transmembrane region" description="Helical" evidence="8">
    <location>
        <begin position="220"/>
        <end position="241"/>
    </location>
</feature>
<keyword evidence="9" id="KW-0732">Signal</keyword>
<dbReference type="Gene3D" id="1.10.287.70">
    <property type="match status" value="1"/>
</dbReference>
<reference evidence="10 11" key="1">
    <citation type="journal article" date="2007" name="Nature">
        <title>Evolution of genes and genomes on the Drosophila phylogeny.</title>
        <authorList>
            <consortium name="Drosophila 12 Genomes Consortium"/>
            <person name="Clark A.G."/>
            <person name="Eisen M.B."/>
            <person name="Smith D.R."/>
            <person name="Bergman C.M."/>
            <person name="Oliver B."/>
            <person name="Markow T.A."/>
            <person name="Kaufman T.C."/>
            <person name="Kellis M."/>
            <person name="Gelbart W."/>
            <person name="Iyer V.N."/>
            <person name="Pollard D.A."/>
            <person name="Sackton T.B."/>
            <person name="Larracuente A.M."/>
            <person name="Singh N.D."/>
            <person name="Abad J.P."/>
            <person name="Abt D.N."/>
            <person name="Adryan B."/>
            <person name="Aguade M."/>
            <person name="Akashi H."/>
            <person name="Anderson W.W."/>
            <person name="Aquadro C.F."/>
            <person name="Ardell D.H."/>
            <person name="Arguello R."/>
            <person name="Artieri C.G."/>
            <person name="Barbash D.A."/>
            <person name="Barker D."/>
            <person name="Barsanti P."/>
            <person name="Batterham P."/>
            <person name="Batzoglou S."/>
            <person name="Begun D."/>
            <person name="Bhutkar A."/>
            <person name="Blanco E."/>
            <person name="Bosak S.A."/>
            <person name="Bradley R.K."/>
            <person name="Brand A.D."/>
            <person name="Brent M.R."/>
            <person name="Brooks A.N."/>
            <person name="Brown R.H."/>
            <person name="Butlin R.K."/>
            <person name="Caggese C."/>
            <person name="Calvi B.R."/>
            <person name="Bernardo de Carvalho A."/>
            <person name="Caspi A."/>
            <person name="Castrezana S."/>
            <person name="Celniker S.E."/>
            <person name="Chang J.L."/>
            <person name="Chapple C."/>
            <person name="Chatterji S."/>
            <person name="Chinwalla A."/>
            <person name="Civetta A."/>
            <person name="Clifton S.W."/>
            <person name="Comeron J.M."/>
            <person name="Costello J.C."/>
            <person name="Coyne J.A."/>
            <person name="Daub J."/>
            <person name="David R.G."/>
            <person name="Delcher A.L."/>
            <person name="Delehaunty K."/>
            <person name="Do C.B."/>
            <person name="Ebling H."/>
            <person name="Edwards K."/>
            <person name="Eickbush T."/>
            <person name="Evans J.D."/>
            <person name="Filipski A."/>
            <person name="Findeiss S."/>
            <person name="Freyhult E."/>
            <person name="Fulton L."/>
            <person name="Fulton R."/>
            <person name="Garcia A.C."/>
            <person name="Gardiner A."/>
            <person name="Garfield D.A."/>
            <person name="Garvin B.E."/>
            <person name="Gibson G."/>
            <person name="Gilbert D."/>
            <person name="Gnerre S."/>
            <person name="Godfrey J."/>
            <person name="Good R."/>
            <person name="Gotea V."/>
            <person name="Gravely B."/>
            <person name="Greenberg A.J."/>
            <person name="Griffiths-Jones S."/>
            <person name="Gross S."/>
            <person name="Guigo R."/>
            <person name="Gustafson E.A."/>
            <person name="Haerty W."/>
            <person name="Hahn M.W."/>
            <person name="Halligan D.L."/>
            <person name="Halpern A.L."/>
            <person name="Halter G.M."/>
            <person name="Han M.V."/>
            <person name="Heger A."/>
            <person name="Hillier L."/>
            <person name="Hinrichs A.S."/>
            <person name="Holmes I."/>
            <person name="Hoskins R.A."/>
            <person name="Hubisz M.J."/>
            <person name="Hultmark D."/>
            <person name="Huntley M.A."/>
            <person name="Jaffe D.B."/>
            <person name="Jagadeeshan S."/>
            <person name="Jeck W.R."/>
            <person name="Johnson J."/>
            <person name="Jones C.D."/>
            <person name="Jordan W.C."/>
            <person name="Karpen G.H."/>
            <person name="Kataoka E."/>
            <person name="Keightley P.D."/>
            <person name="Kheradpour P."/>
            <person name="Kirkness E.F."/>
            <person name="Koerich L.B."/>
            <person name="Kristiansen K."/>
            <person name="Kudrna D."/>
            <person name="Kulathinal R.J."/>
            <person name="Kumar S."/>
            <person name="Kwok R."/>
            <person name="Lander E."/>
            <person name="Langley C.H."/>
            <person name="Lapoint R."/>
            <person name="Lazzaro B.P."/>
            <person name="Lee S.J."/>
            <person name="Levesque L."/>
            <person name="Li R."/>
            <person name="Lin C.F."/>
            <person name="Lin M.F."/>
            <person name="Lindblad-Toh K."/>
            <person name="Llopart A."/>
            <person name="Long M."/>
            <person name="Low L."/>
            <person name="Lozovsky E."/>
            <person name="Lu J."/>
            <person name="Luo M."/>
            <person name="Machado C.A."/>
            <person name="Makalowski W."/>
            <person name="Marzo M."/>
            <person name="Matsuda M."/>
            <person name="Matzkin L."/>
            <person name="McAllister B."/>
            <person name="McBride C.S."/>
            <person name="McKernan B."/>
            <person name="McKernan K."/>
            <person name="Mendez-Lago M."/>
            <person name="Minx P."/>
            <person name="Mollenhauer M.U."/>
            <person name="Montooth K."/>
            <person name="Mount S.M."/>
            <person name="Mu X."/>
            <person name="Myers E."/>
            <person name="Negre B."/>
            <person name="Newfeld S."/>
            <person name="Nielsen R."/>
            <person name="Noor M.A."/>
            <person name="O'Grady P."/>
            <person name="Pachter L."/>
            <person name="Papaceit M."/>
            <person name="Parisi M.J."/>
            <person name="Parisi M."/>
            <person name="Parts L."/>
            <person name="Pedersen J.S."/>
            <person name="Pesole G."/>
            <person name="Phillippy A.M."/>
            <person name="Ponting C.P."/>
            <person name="Pop M."/>
            <person name="Porcelli D."/>
            <person name="Powell J.R."/>
            <person name="Prohaska S."/>
            <person name="Pruitt K."/>
            <person name="Puig M."/>
            <person name="Quesneville H."/>
            <person name="Ram K.R."/>
            <person name="Rand D."/>
            <person name="Rasmussen M.D."/>
            <person name="Reed L.K."/>
            <person name="Reenan R."/>
            <person name="Reily A."/>
            <person name="Remington K.A."/>
            <person name="Rieger T.T."/>
            <person name="Ritchie M.G."/>
            <person name="Robin C."/>
            <person name="Rogers Y.H."/>
            <person name="Rohde C."/>
            <person name="Rozas J."/>
            <person name="Rubenfield M.J."/>
            <person name="Ruiz A."/>
            <person name="Russo S."/>
            <person name="Salzberg S.L."/>
            <person name="Sanchez-Gracia A."/>
            <person name="Saranga D.J."/>
            <person name="Sato H."/>
            <person name="Schaeffer S.W."/>
            <person name="Schatz M.C."/>
            <person name="Schlenke T."/>
            <person name="Schwartz R."/>
            <person name="Segarra C."/>
            <person name="Singh R.S."/>
            <person name="Sirot L."/>
            <person name="Sirota M."/>
            <person name="Sisneros N.B."/>
            <person name="Smith C.D."/>
            <person name="Smith T.F."/>
            <person name="Spieth J."/>
            <person name="Stage D.E."/>
            <person name="Stark A."/>
            <person name="Stephan W."/>
            <person name="Strausberg R.L."/>
            <person name="Strempel S."/>
            <person name="Sturgill D."/>
            <person name="Sutton G."/>
            <person name="Sutton G.G."/>
            <person name="Tao W."/>
            <person name="Teichmann S."/>
            <person name="Tobari Y.N."/>
            <person name="Tomimura Y."/>
            <person name="Tsolas J.M."/>
            <person name="Valente V.L."/>
            <person name="Venter E."/>
            <person name="Venter J.C."/>
            <person name="Vicario S."/>
            <person name="Vieira F.G."/>
            <person name="Vilella A.J."/>
            <person name="Villasante A."/>
            <person name="Walenz B."/>
            <person name="Wang J."/>
            <person name="Wasserman M."/>
            <person name="Watts T."/>
            <person name="Wilson D."/>
            <person name="Wilson R.K."/>
            <person name="Wing R.A."/>
            <person name="Wolfner M.F."/>
            <person name="Wong A."/>
            <person name="Wong G.K."/>
            <person name="Wu C.I."/>
            <person name="Wu G."/>
            <person name="Yamamoto D."/>
            <person name="Yang H.P."/>
            <person name="Yang S.P."/>
            <person name="Yorke J.A."/>
            <person name="Yoshida K."/>
            <person name="Zdobnov E."/>
            <person name="Zhang P."/>
            <person name="Zhang Y."/>
            <person name="Zimin A.V."/>
            <person name="Baldwin J."/>
            <person name="Abdouelleil A."/>
            <person name="Abdulkadir J."/>
            <person name="Abebe A."/>
            <person name="Abera B."/>
            <person name="Abreu J."/>
            <person name="Acer S.C."/>
            <person name="Aftuck L."/>
            <person name="Alexander A."/>
            <person name="An P."/>
            <person name="Anderson E."/>
            <person name="Anderson S."/>
            <person name="Arachi H."/>
            <person name="Azer M."/>
            <person name="Bachantsang P."/>
            <person name="Barry A."/>
            <person name="Bayul T."/>
            <person name="Berlin A."/>
            <person name="Bessette D."/>
            <person name="Bloom T."/>
            <person name="Blye J."/>
            <person name="Boguslavskiy L."/>
            <person name="Bonnet C."/>
            <person name="Boukhgalter B."/>
            <person name="Bourzgui I."/>
            <person name="Brown A."/>
            <person name="Cahill P."/>
            <person name="Channer S."/>
            <person name="Cheshatsang Y."/>
            <person name="Chuda L."/>
            <person name="Citroen M."/>
            <person name="Collymore A."/>
            <person name="Cooke P."/>
            <person name="Costello M."/>
            <person name="D'Aco K."/>
            <person name="Daza R."/>
            <person name="De Haan G."/>
            <person name="DeGray S."/>
            <person name="DeMaso C."/>
            <person name="Dhargay N."/>
            <person name="Dooley K."/>
            <person name="Dooley E."/>
            <person name="Doricent M."/>
            <person name="Dorje P."/>
            <person name="Dorjee K."/>
            <person name="Dupes A."/>
            <person name="Elong R."/>
            <person name="Falk J."/>
            <person name="Farina A."/>
            <person name="Faro S."/>
            <person name="Ferguson D."/>
            <person name="Fisher S."/>
            <person name="Foley C.D."/>
            <person name="Franke A."/>
            <person name="Friedrich D."/>
            <person name="Gadbois L."/>
            <person name="Gearin G."/>
            <person name="Gearin C.R."/>
            <person name="Giannoukos G."/>
            <person name="Goode T."/>
            <person name="Graham J."/>
            <person name="Grandbois E."/>
            <person name="Grewal S."/>
            <person name="Gyaltsen K."/>
            <person name="Hafez N."/>
            <person name="Hagos B."/>
            <person name="Hall J."/>
            <person name="Henson C."/>
            <person name="Hollinger A."/>
            <person name="Honan T."/>
            <person name="Huard M.D."/>
            <person name="Hughes L."/>
            <person name="Hurhula B."/>
            <person name="Husby M.E."/>
            <person name="Kamat A."/>
            <person name="Kanga B."/>
            <person name="Kashin S."/>
            <person name="Khazanovich D."/>
            <person name="Kisner P."/>
            <person name="Lance K."/>
            <person name="Lara M."/>
            <person name="Lee W."/>
            <person name="Lennon N."/>
            <person name="Letendre F."/>
            <person name="LeVine R."/>
            <person name="Lipovsky A."/>
            <person name="Liu X."/>
            <person name="Liu J."/>
            <person name="Liu S."/>
            <person name="Lokyitsang T."/>
            <person name="Lokyitsang Y."/>
            <person name="Lubonja R."/>
            <person name="Lui A."/>
            <person name="MacDonald P."/>
            <person name="Magnisalis V."/>
            <person name="Maru K."/>
            <person name="Matthews C."/>
            <person name="McCusker W."/>
            <person name="McDonough S."/>
            <person name="Mehta T."/>
            <person name="Meldrim J."/>
            <person name="Meneus L."/>
            <person name="Mihai O."/>
            <person name="Mihalev A."/>
            <person name="Mihova T."/>
            <person name="Mittelman R."/>
            <person name="Mlenga V."/>
            <person name="Montmayeur A."/>
            <person name="Mulrain L."/>
            <person name="Navidi A."/>
            <person name="Naylor J."/>
            <person name="Negash T."/>
            <person name="Nguyen T."/>
            <person name="Nguyen N."/>
            <person name="Nicol R."/>
            <person name="Norbu C."/>
            <person name="Norbu N."/>
            <person name="Novod N."/>
            <person name="O'Neill B."/>
            <person name="Osman S."/>
            <person name="Markiewicz E."/>
            <person name="Oyono O.L."/>
            <person name="Patti C."/>
            <person name="Phunkhang P."/>
            <person name="Pierre F."/>
            <person name="Priest M."/>
            <person name="Raghuraman S."/>
            <person name="Rege F."/>
            <person name="Reyes R."/>
            <person name="Rise C."/>
            <person name="Rogov P."/>
            <person name="Ross K."/>
            <person name="Ryan E."/>
            <person name="Settipalli S."/>
            <person name="Shea T."/>
            <person name="Sherpa N."/>
            <person name="Shi L."/>
            <person name="Shih D."/>
            <person name="Sparrow T."/>
            <person name="Spaulding J."/>
            <person name="Stalker J."/>
            <person name="Stange-Thomann N."/>
            <person name="Stavropoulos S."/>
            <person name="Stone C."/>
            <person name="Strader C."/>
            <person name="Tesfaye S."/>
            <person name="Thomson T."/>
            <person name="Thoulutsang Y."/>
            <person name="Thoulutsang D."/>
            <person name="Topham K."/>
            <person name="Topping I."/>
            <person name="Tsamla T."/>
            <person name="Vassiliev H."/>
            <person name="Vo A."/>
            <person name="Wangchuk T."/>
            <person name="Wangdi T."/>
            <person name="Weiand M."/>
            <person name="Wilkinson J."/>
            <person name="Wilson A."/>
            <person name="Yadav S."/>
            <person name="Young G."/>
            <person name="Yu Q."/>
            <person name="Zembek L."/>
            <person name="Zhong D."/>
            <person name="Zimmer A."/>
            <person name="Zwirko Z."/>
            <person name="Jaffe D.B."/>
            <person name="Alvarez P."/>
            <person name="Brockman W."/>
            <person name="Butler J."/>
            <person name="Chin C."/>
            <person name="Gnerre S."/>
            <person name="Grabherr M."/>
            <person name="Kleber M."/>
            <person name="Mauceli E."/>
            <person name="MacCallum I."/>
        </authorList>
    </citation>
    <scope>NUCLEOTIDE SEQUENCE [LARGE SCALE GENOMIC DNA]</scope>
    <source>
        <strain evidence="11">MSH-3 / Tucson 14011-0111.49</strain>
    </source>
</reference>
<evidence type="ECO:0000313" key="11">
    <source>
        <dbReference type="Proteomes" id="UP000008744"/>
    </source>
</evidence>
<evidence type="ECO:0000256" key="2">
    <source>
        <dbReference type="ARBA" id="ARBA00022475"/>
    </source>
</evidence>
<feature type="signal peptide" evidence="9">
    <location>
        <begin position="1"/>
        <end position="16"/>
    </location>
</feature>
<dbReference type="eggNOG" id="ENOG502SWDH">
    <property type="taxonomic scope" value="Eukaryota"/>
</dbReference>
<evidence type="ECO:0000256" key="5">
    <source>
        <dbReference type="ARBA" id="ARBA00023136"/>
    </source>
</evidence>
<dbReference type="PANTHER" id="PTHR42643:SF39">
    <property type="entry name" value="IONOTROPIC RECEPTOR 56A-RELATED"/>
    <property type="match status" value="1"/>
</dbReference>
<sequence>MSLICWLLLLPAGGLGAFRASDVIRQLNGDFRLELNIYLDCGGHLDELLPRQGLPNLLLNTDSAEPLPRILGRFSERSLTIACGGDNRTLSGMGQLLWGLQHLPVLFVLSSPQEFPFEWALGRGLLRALALNRSDAGLHVLFNVNGFIMVPWARPLAKSLYIVRPFEGSVWAALIGCLVLATVVIRWMRDETSSLSATFLQVMQLMLQQSMSSMRHFTQGLRHVLVFLALFTVGFILNTLYQAQLSSSLTTGLYMRQINSFDDLAAADRKMLMDEFDIEFLTNLTRSKVIQPALINIALKAPLDDVFYHRKHLNTTYVYQAMEDRLHFELFQQKYLRVPLFKTLPEVFYQVPFFVGLRHGLPFAALFNDYLRGIFESGILLKWQGDAYLEGIYSGEIRFHTSPGLRIQVFDMEFYHCTYILLALGWLTSAIVFLAEKCLPHARNA</sequence>
<evidence type="ECO:0000256" key="8">
    <source>
        <dbReference type="SAM" id="Phobius"/>
    </source>
</evidence>
<evidence type="ECO:0000256" key="4">
    <source>
        <dbReference type="ARBA" id="ARBA00022989"/>
    </source>
</evidence>
<dbReference type="GO" id="GO:0005886">
    <property type="term" value="C:plasma membrane"/>
    <property type="evidence" value="ECO:0007669"/>
    <property type="project" value="UniProtKB-SubCell"/>
</dbReference>
<dbReference type="PANTHER" id="PTHR42643">
    <property type="entry name" value="IONOTROPIC RECEPTOR 20A-RELATED"/>
    <property type="match status" value="1"/>
</dbReference>
<dbReference type="OrthoDB" id="7969653at2759"/>
<keyword evidence="6" id="KW-0675">Receptor</keyword>
<dbReference type="PhylomeDB" id="B4H6R1"/>